<evidence type="ECO:0000313" key="2">
    <source>
        <dbReference type="WBParaSite" id="nRc.2.0.1.t28844-RA"/>
    </source>
</evidence>
<organism evidence="1 2">
    <name type="scientific">Romanomermis culicivorax</name>
    <name type="common">Nematode worm</name>
    <dbReference type="NCBI Taxonomy" id="13658"/>
    <lineage>
        <taxon>Eukaryota</taxon>
        <taxon>Metazoa</taxon>
        <taxon>Ecdysozoa</taxon>
        <taxon>Nematoda</taxon>
        <taxon>Enoplea</taxon>
        <taxon>Dorylaimia</taxon>
        <taxon>Mermithida</taxon>
        <taxon>Mermithoidea</taxon>
        <taxon>Mermithidae</taxon>
        <taxon>Romanomermis</taxon>
    </lineage>
</organism>
<name>A0A915JRY6_ROMCU</name>
<keyword evidence="1" id="KW-1185">Reference proteome</keyword>
<dbReference type="Proteomes" id="UP000887565">
    <property type="component" value="Unplaced"/>
</dbReference>
<evidence type="ECO:0000313" key="1">
    <source>
        <dbReference type="Proteomes" id="UP000887565"/>
    </source>
</evidence>
<dbReference type="WBParaSite" id="nRc.2.0.1.t28844-RA">
    <property type="protein sequence ID" value="nRc.2.0.1.t28844-RA"/>
    <property type="gene ID" value="nRc.2.0.1.g28844"/>
</dbReference>
<reference evidence="2" key="1">
    <citation type="submission" date="2022-11" db="UniProtKB">
        <authorList>
            <consortium name="WormBaseParasite"/>
        </authorList>
    </citation>
    <scope>IDENTIFICATION</scope>
</reference>
<proteinExistence type="predicted"/>
<dbReference type="AlphaFoldDB" id="A0A915JRY6"/>
<protein>
    <submittedName>
        <fullName evidence="2">Uncharacterized protein</fullName>
    </submittedName>
</protein>
<sequence>MKAQLTPLWYVDGGQSCPPGYINGSSYNLPYCYFRPNTTASSVYLPDAIRACRNFDARSHLPFFPNITNGSILASLAYVLLNPLLEYVFPLDQEKIDPGVLIPWLILGDRTTVLFSRPGNNNK</sequence>
<accession>A0A915JRY6</accession>